<evidence type="ECO:0000313" key="2">
    <source>
        <dbReference type="EMBL" id="TNN44093.1"/>
    </source>
</evidence>
<accession>A0A4Z2FTK5</accession>
<name>A0A4Z2FTK5_9TELE</name>
<keyword evidence="1" id="KW-1133">Transmembrane helix</keyword>
<protein>
    <submittedName>
        <fullName evidence="2">Uncharacterized protein</fullName>
    </submittedName>
</protein>
<proteinExistence type="predicted"/>
<feature type="transmembrane region" description="Helical" evidence="1">
    <location>
        <begin position="122"/>
        <end position="139"/>
    </location>
</feature>
<dbReference type="AlphaFoldDB" id="A0A4Z2FTK5"/>
<keyword evidence="3" id="KW-1185">Reference proteome</keyword>
<dbReference type="EMBL" id="SRLO01000924">
    <property type="protein sequence ID" value="TNN44093.1"/>
    <property type="molecule type" value="Genomic_DNA"/>
</dbReference>
<reference evidence="2 3" key="1">
    <citation type="submission" date="2019-03" db="EMBL/GenBank/DDBJ databases">
        <title>First draft genome of Liparis tanakae, snailfish: a comprehensive survey of snailfish specific genes.</title>
        <authorList>
            <person name="Kim W."/>
            <person name="Song I."/>
            <person name="Jeong J.-H."/>
            <person name="Kim D."/>
            <person name="Kim S."/>
            <person name="Ryu S."/>
            <person name="Song J.Y."/>
            <person name="Lee S.K."/>
        </authorList>
    </citation>
    <scope>NUCLEOTIDE SEQUENCE [LARGE SCALE GENOMIC DNA]</scope>
    <source>
        <tissue evidence="2">Muscle</tissue>
    </source>
</reference>
<evidence type="ECO:0000256" key="1">
    <source>
        <dbReference type="SAM" id="Phobius"/>
    </source>
</evidence>
<organism evidence="2 3">
    <name type="scientific">Liparis tanakae</name>
    <name type="common">Tanaka's snailfish</name>
    <dbReference type="NCBI Taxonomy" id="230148"/>
    <lineage>
        <taxon>Eukaryota</taxon>
        <taxon>Metazoa</taxon>
        <taxon>Chordata</taxon>
        <taxon>Craniata</taxon>
        <taxon>Vertebrata</taxon>
        <taxon>Euteleostomi</taxon>
        <taxon>Actinopterygii</taxon>
        <taxon>Neopterygii</taxon>
        <taxon>Teleostei</taxon>
        <taxon>Neoteleostei</taxon>
        <taxon>Acanthomorphata</taxon>
        <taxon>Eupercaria</taxon>
        <taxon>Perciformes</taxon>
        <taxon>Cottioidei</taxon>
        <taxon>Cottales</taxon>
        <taxon>Liparidae</taxon>
        <taxon>Liparis</taxon>
    </lineage>
</organism>
<comment type="caution">
    <text evidence="2">The sequence shown here is derived from an EMBL/GenBank/DDBJ whole genome shotgun (WGS) entry which is preliminary data.</text>
</comment>
<dbReference type="Proteomes" id="UP000314294">
    <property type="component" value="Unassembled WGS sequence"/>
</dbReference>
<keyword evidence="1" id="KW-0472">Membrane</keyword>
<evidence type="ECO:0000313" key="3">
    <source>
        <dbReference type="Proteomes" id="UP000314294"/>
    </source>
</evidence>
<gene>
    <name evidence="2" type="ORF">EYF80_045719</name>
</gene>
<keyword evidence="1" id="KW-0812">Transmembrane</keyword>
<sequence length="189" mass="21386">MWGQWLICRMAAETQQLPCLLPFVGISQYETAKRPKDDFGGSTMRLEWVWGSSRENPEESRAVSKRRMTRSFTDLSFLSASAFCRRVLVTMQQGEETRRLETVTCGDVLHDLAQVLKLSLRLLLLLLLVLVLGQLQAFLGHRDQVFALKFLQLLDAVLVDGLDHVDDLEADFAEALHEGRVGHLVFGLT</sequence>